<name>A0ABN9PQ81_9DINO</name>
<organism evidence="2 3">
    <name type="scientific">Prorocentrum cordatum</name>
    <dbReference type="NCBI Taxonomy" id="2364126"/>
    <lineage>
        <taxon>Eukaryota</taxon>
        <taxon>Sar</taxon>
        <taxon>Alveolata</taxon>
        <taxon>Dinophyceae</taxon>
        <taxon>Prorocentrales</taxon>
        <taxon>Prorocentraceae</taxon>
        <taxon>Prorocentrum</taxon>
    </lineage>
</organism>
<keyword evidence="3" id="KW-1185">Reference proteome</keyword>
<protein>
    <submittedName>
        <fullName evidence="2">Uncharacterized protein</fullName>
    </submittedName>
</protein>
<proteinExistence type="predicted"/>
<evidence type="ECO:0000313" key="2">
    <source>
        <dbReference type="EMBL" id="CAK0794461.1"/>
    </source>
</evidence>
<gene>
    <name evidence="2" type="ORF">PCOR1329_LOCUS4439</name>
</gene>
<evidence type="ECO:0000256" key="1">
    <source>
        <dbReference type="SAM" id="MobiDB-lite"/>
    </source>
</evidence>
<sequence>MAGLGAALLLYTARSVEDVSSKSLMVWPVEVVVWDAVVAAAEARTVAVQRSQQHMGSGGSSTSLSQKEKSPSDKKTQSPLHRFRSPSGRSGSPNGDEYQAALGKLKQAKAAVLASKSTEQQARFPSDQLAVQRQKLQTQSSEMEALVDAIFEMSDRRGEVAQETRATRQDVQPLEPKLSMATQAATQEATRDVDLLQTLQGVLAARMPEGSLAPPALRDAVAELASLLQKQGEAAVGAPAPLDAELDAVDESQRARRAAGAMSKVAEGMAEIQGAEGPEAKKVKVQQAHAVAPHNATPAGGPESLTDTYRLSVVRIHSIATPMNWFAPFQRAADTGAIGSGFASELE</sequence>
<dbReference type="EMBL" id="CAUYUJ010001146">
    <property type="protein sequence ID" value="CAK0794461.1"/>
    <property type="molecule type" value="Genomic_DNA"/>
</dbReference>
<evidence type="ECO:0000313" key="3">
    <source>
        <dbReference type="Proteomes" id="UP001189429"/>
    </source>
</evidence>
<reference evidence="2" key="1">
    <citation type="submission" date="2023-10" db="EMBL/GenBank/DDBJ databases">
        <authorList>
            <person name="Chen Y."/>
            <person name="Shah S."/>
            <person name="Dougan E. K."/>
            <person name="Thang M."/>
            <person name="Chan C."/>
        </authorList>
    </citation>
    <scope>NUCLEOTIDE SEQUENCE [LARGE SCALE GENOMIC DNA]</scope>
</reference>
<accession>A0ABN9PQ81</accession>
<feature type="compositionally biased region" description="Polar residues" evidence="1">
    <location>
        <begin position="49"/>
        <end position="65"/>
    </location>
</feature>
<feature type="non-terminal residue" evidence="2">
    <location>
        <position position="347"/>
    </location>
</feature>
<dbReference type="Proteomes" id="UP001189429">
    <property type="component" value="Unassembled WGS sequence"/>
</dbReference>
<feature type="compositionally biased region" description="Basic and acidic residues" evidence="1">
    <location>
        <begin position="66"/>
        <end position="76"/>
    </location>
</feature>
<comment type="caution">
    <text evidence="2">The sequence shown here is derived from an EMBL/GenBank/DDBJ whole genome shotgun (WGS) entry which is preliminary data.</text>
</comment>
<feature type="region of interest" description="Disordered" evidence="1">
    <location>
        <begin position="49"/>
        <end position="98"/>
    </location>
</feature>